<dbReference type="PATRIC" id="fig|1121022.4.peg.1638"/>
<dbReference type="OrthoDB" id="1494755at2"/>
<accession>V4PF68</accession>
<evidence type="ECO:0000259" key="2">
    <source>
        <dbReference type="Pfam" id="PF07992"/>
    </source>
</evidence>
<protein>
    <recommendedName>
        <fullName evidence="2">FAD/NAD(P)-binding domain-containing protein</fullName>
    </recommendedName>
</protein>
<keyword evidence="1" id="KW-0812">Transmembrane</keyword>
<dbReference type="eggNOG" id="COG3903">
    <property type="taxonomic scope" value="Bacteria"/>
</dbReference>
<proteinExistence type="predicted"/>
<sequence length="508" mass="56324">MLKQLELEEIVRICTPRADTPFHVIGPFANRVSFTSQQSRAVNLVYALHKRGGFKKDDAVAVIGGGVAGLTAAVALVGYGAKVDIFEGGAKLLSRQSETVHRIVNPTITKWPMEPLSDTTTLPYLDWYQLPCSEVADHLLREVEKVQAANKKLLNVEPRKMVTHVTPISDKSISLECNGQGNTKSYRAAIVALGFGKEQRAETLLDKGEWIGYWTPDNIVDTRNTEPSTRFIVSGAGDGGLIDMLRILHSRFDRGDLPVRIAHLLSDTPLAASISEAEAARDNFKDEKAIEKLDEVYTAAAELIETDGSYKSVQEALKASYIEGAPVHILVDKKWSKPVSDAASPINKLLIYHAKIYGKGLEYKHAEVVRTGDGYSVGGYDFKQKDVRLIVRHGPDTNFGNCVSAADLEYIDEHQRKLADRLAVPAWDGDLKCPRPFPRNLPGTHAYRDYRRDMVIEFLSRLCRRFVEVAITATGYEVIGFEGSPPSQVFGIDLSRGERIFTRPIQDS</sequence>
<keyword evidence="4" id="KW-1185">Reference proteome</keyword>
<evidence type="ECO:0000256" key="1">
    <source>
        <dbReference type="SAM" id="Phobius"/>
    </source>
</evidence>
<evidence type="ECO:0000313" key="3">
    <source>
        <dbReference type="EMBL" id="ESQ92597.1"/>
    </source>
</evidence>
<dbReference type="Gene3D" id="3.50.50.60">
    <property type="entry name" value="FAD/NAD(P)-binding domain"/>
    <property type="match status" value="1"/>
</dbReference>
<evidence type="ECO:0000313" key="4">
    <source>
        <dbReference type="Proteomes" id="UP000017837"/>
    </source>
</evidence>
<keyword evidence="1" id="KW-0472">Membrane</keyword>
<dbReference type="GO" id="GO:0016491">
    <property type="term" value="F:oxidoreductase activity"/>
    <property type="evidence" value="ECO:0007669"/>
    <property type="project" value="InterPro"/>
</dbReference>
<name>V4PF68_9CAUL</name>
<keyword evidence="1" id="KW-1133">Transmembrane helix</keyword>
<dbReference type="STRING" id="1121022.GCA_000376105_02659"/>
<feature type="transmembrane region" description="Helical" evidence="1">
    <location>
        <begin position="59"/>
        <end position="81"/>
    </location>
</feature>
<dbReference type="SUPFAM" id="SSF51905">
    <property type="entry name" value="FAD/NAD(P)-binding domain"/>
    <property type="match status" value="1"/>
</dbReference>
<dbReference type="EMBL" id="AWGB01000012">
    <property type="protein sequence ID" value="ESQ92597.1"/>
    <property type="molecule type" value="Genomic_DNA"/>
</dbReference>
<dbReference type="RefSeq" id="WP_023447303.1">
    <property type="nucleotide sequence ID" value="NZ_AQWM01000013.1"/>
</dbReference>
<dbReference type="AlphaFoldDB" id="V4PF68"/>
<feature type="domain" description="FAD/NAD(P)-binding" evidence="2">
    <location>
        <begin position="60"/>
        <end position="238"/>
    </location>
</feature>
<organism evidence="3 4">
    <name type="scientific">Asticcacaulis benevestitus DSM 16100 = ATCC BAA-896</name>
    <dbReference type="NCBI Taxonomy" id="1121022"/>
    <lineage>
        <taxon>Bacteria</taxon>
        <taxon>Pseudomonadati</taxon>
        <taxon>Pseudomonadota</taxon>
        <taxon>Alphaproteobacteria</taxon>
        <taxon>Caulobacterales</taxon>
        <taxon>Caulobacteraceae</taxon>
        <taxon>Asticcacaulis</taxon>
    </lineage>
</organism>
<comment type="caution">
    <text evidence="3">The sequence shown here is derived from an EMBL/GenBank/DDBJ whole genome shotgun (WGS) entry which is preliminary data.</text>
</comment>
<reference evidence="3 4" key="1">
    <citation type="journal article" date="2014" name="Nature">
        <title>Sequential evolution of bacterial morphology by co-option of a developmental regulator.</title>
        <authorList>
            <person name="Jiang C."/>
            <person name="Brown P.J."/>
            <person name="Ducret A."/>
            <person name="Brun Y.V."/>
        </authorList>
    </citation>
    <scope>NUCLEOTIDE SEQUENCE [LARGE SCALE GENOMIC DNA]</scope>
    <source>
        <strain evidence="3 4">DSM 16100</strain>
    </source>
</reference>
<dbReference type="InterPro" id="IPR023753">
    <property type="entry name" value="FAD/NAD-binding_dom"/>
</dbReference>
<dbReference type="Proteomes" id="UP000017837">
    <property type="component" value="Unassembled WGS sequence"/>
</dbReference>
<gene>
    <name evidence="3" type="ORF">ABENE_08140</name>
</gene>
<dbReference type="InterPro" id="IPR036188">
    <property type="entry name" value="FAD/NAD-bd_sf"/>
</dbReference>
<dbReference type="Pfam" id="PF07992">
    <property type="entry name" value="Pyr_redox_2"/>
    <property type="match status" value="1"/>
</dbReference>